<organism evidence="1 2">
    <name type="scientific">Phocaeicola sartorii</name>
    <dbReference type="NCBI Taxonomy" id="671267"/>
    <lineage>
        <taxon>Bacteria</taxon>
        <taxon>Pseudomonadati</taxon>
        <taxon>Bacteroidota</taxon>
        <taxon>Bacteroidia</taxon>
        <taxon>Bacteroidales</taxon>
        <taxon>Bacteroidaceae</taxon>
        <taxon>Phocaeicola</taxon>
    </lineage>
</organism>
<dbReference type="RefSeq" id="WP_135950317.1">
    <property type="nucleotide sequence ID" value="NZ_CAOOJZ010000006.1"/>
</dbReference>
<gene>
    <name evidence="1" type="ORF">E5339_01655</name>
</gene>
<accession>A0A4S2FUK9</accession>
<evidence type="ECO:0000313" key="2">
    <source>
        <dbReference type="Proteomes" id="UP000310760"/>
    </source>
</evidence>
<proteinExistence type="predicted"/>
<dbReference type="EMBL" id="SRYJ01000003">
    <property type="protein sequence ID" value="TGY72936.1"/>
    <property type="molecule type" value="Genomic_DNA"/>
</dbReference>
<evidence type="ECO:0000313" key="1">
    <source>
        <dbReference type="EMBL" id="TGY72936.1"/>
    </source>
</evidence>
<dbReference type="AlphaFoldDB" id="A0A4S2FUK9"/>
<comment type="caution">
    <text evidence="1">The sequence shown here is derived from an EMBL/GenBank/DDBJ whole genome shotgun (WGS) entry which is preliminary data.</text>
</comment>
<dbReference type="Proteomes" id="UP000310760">
    <property type="component" value="Unassembled WGS sequence"/>
</dbReference>
<dbReference type="PROSITE" id="PS51257">
    <property type="entry name" value="PROKAR_LIPOPROTEIN"/>
    <property type="match status" value="1"/>
</dbReference>
<protein>
    <submittedName>
        <fullName evidence="1">Uncharacterized protein</fullName>
    </submittedName>
</protein>
<name>A0A4S2FUK9_9BACT</name>
<reference evidence="1 2" key="1">
    <citation type="submission" date="2019-04" db="EMBL/GenBank/DDBJ databases">
        <title>Microbes associate with the intestines of laboratory mice.</title>
        <authorList>
            <person name="Navarre W."/>
            <person name="Wong E."/>
            <person name="Huang K."/>
            <person name="Tropini C."/>
            <person name="Ng K."/>
            <person name="Yu B."/>
        </authorList>
    </citation>
    <scope>NUCLEOTIDE SEQUENCE [LARGE SCALE GENOMIC DNA]</scope>
    <source>
        <strain evidence="1 2">NM22_B1</strain>
    </source>
</reference>
<sequence length="809" mass="89163">MMKPVCWIVGIMISFLLAACEEKRPLAGGGEPGSLTFKVMNRTGTETVASPSVGQGVRLYVADRRPEMNDCPLYCPQEWRYDLTTGGGAVTYTLSDMLPQWYKMAFICAPQLDGVFPSIEDHDFTHLYIDYSPVLQRKVQQPAEDLAVYRQVMDRWLKAGETALTEDVVLSRLTGRLVIDMGILKDQFEHPVEKIEVRLSDILSRLYLRDEAQGLILADHPQNYVYGGEAVEWDSDAPYSICMNLLPQQLTGGSIHVFYADESLPPSVFPLVDEEGQSFVSVKRNTITTLYFNGMEDSEFEVRYAGFNENDAHIGVDDDRWDGWQPFDHPAATGEAEGAYIIDYTVGGGTSLSARAGGMPDRRIQSLIYLLYQKQQKEEYRLVKKRRIPDIPGSRWPLSRENGMTWAQREALKDTLVTGHAYRAVFVANTDNHFLADGVTAEQVLFQVDLSVGENDGSLYSDARLVLPSRAFTDENMFYLAVADIVQDASDPHRVPSNCGVTLQRMVTRTDVKCSSVPGDDALGTLIQSGVYAELLQAGGAVHDGYQAAVSKLLAGDFTLGVEFPTQTEKFKKLVKEGLNAVLSTKEGTSPDAMTIGGRIQAGLLADLKSSSPATLPCFDWTSAQTATIGYAEGTRANELSFDRVAAYNAAYDSRPAVYPVTEGAFSICSLGSNPGETAQNRLVSVTLNHGVSLAGIPVQTNQGGNEWYEVQCQPFAELHYEGSGMSVPDGTGTLKVTIDWEAVLDLEHEVDSPLTDYEAFRTALDAKIAEVYPGNTLNGFQLALPYPNLSVQDTYRWVHSWTTTKINQ</sequence>